<comment type="caution">
    <text evidence="20">The sequence shown here is derived from an EMBL/GenBank/DDBJ whole genome shotgun (WGS) entry which is preliminary data.</text>
</comment>
<evidence type="ECO:0000256" key="11">
    <source>
        <dbReference type="ARBA" id="ARBA00023136"/>
    </source>
</evidence>
<evidence type="ECO:0000256" key="14">
    <source>
        <dbReference type="ARBA" id="ARBA00034000"/>
    </source>
</evidence>
<feature type="region of interest" description="Disordered" evidence="16">
    <location>
        <begin position="915"/>
        <end position="1034"/>
    </location>
</feature>
<keyword evidence="10 17" id="KW-1133">Transmembrane helix</keyword>
<dbReference type="InterPro" id="IPR013783">
    <property type="entry name" value="Ig-like_fold"/>
</dbReference>
<keyword evidence="12" id="KW-0511">Multifunctional enzyme</keyword>
<keyword evidence="8" id="KW-0133">Cell shape</keyword>
<evidence type="ECO:0000256" key="3">
    <source>
        <dbReference type="ARBA" id="ARBA00022670"/>
    </source>
</evidence>
<evidence type="ECO:0000256" key="7">
    <source>
        <dbReference type="ARBA" id="ARBA00022801"/>
    </source>
</evidence>
<feature type="transmembrane region" description="Helical" evidence="17">
    <location>
        <begin position="33"/>
        <end position="61"/>
    </location>
</feature>
<dbReference type="PANTHER" id="PTHR32282">
    <property type="entry name" value="BINDING PROTEIN TRANSPEPTIDASE, PUTATIVE-RELATED"/>
    <property type="match status" value="1"/>
</dbReference>
<comment type="catalytic activity">
    <reaction evidence="14">
        <text>Preferential cleavage: (Ac)2-L-Lys-D-Ala-|-D-Ala. Also transpeptidation of peptidyl-alanyl moieties that are N-acyl substituents of D-alanine.</text>
        <dbReference type="EC" id="3.4.16.4"/>
    </reaction>
</comment>
<sequence>MSNNQKNGRNKIDFRSLWEQGRIQKNTRITYDVVWNVILFFIIIGVIGLFFAGGVGAGYFASLVKDEPVRSQADMEDDIYNYSQTSTMLFTDETEIGDVSSDLYREVVELDQVSDYLRNAVIATEDEYFEEHQGVVPKAVMRAVVQEVTNSSVKTGGSTLTQQLVKNQILTNEVSFERKAKEMLIALRIERFFEKEEILEAYLNIVPFGRNANGQNVAGVQTAAQGIFGVNAGELSLAQSAFIAGLPQSPFGYTPFNNDGTIKDEAGLEPGIDRMHEVLERMLEAEYITKAEYDEAMAFSLNDETLADAKPTAISKYPAINQEVQSRARSLIKDYLMKENGHTQEDLEDDEELAREYDELAEREMSSGGYQIHTTLDKEVYDAMQDVKDSYTSSNWPWGKETIYDENGEPTGKTAPIPLQLGSVIIENSTGKIHGFIGGYDFEEENLNHATQARRSNGSTMKPLLVYGPSFDMGAAQPGSVIPDVPYYYSGGKEVRNFSRSHKGFVSARYALAQSYNVPAVKQYSEILDKNPVKNYLNKMDIKDTLYENDYTNPSMALGALTDGITVEQNVNAFATFANMGKFVDAYMIEKIETKDGETVYQHEAEETEVFSPQASYLTLDVMRDVLDYGTGSRVRGLLADRGVDWAGKTGTSQATKDSWFVATNPNVSVGMWTGFSEGNMQNMNYNQRTQGLWADVVNAVTELRPELMAPSNDFENPGGLVTSSYCATSGMLPSDLCSSAGLVDSDIFDADYAPSKADDSLIGGDFVSVKGKLVIAGPDTPREFVKDGGGVTLSPEWLEEEGLTSSEELRALIPNSSRWSNVTLPSSSSIGSTVSSIDNDSKAPSAPGSVSASGSKINWNASGSNDVVGYRIYRASEPGGSYSLLGSTVNTSYSFSGDGVYAVRAVDYFGQSSSLSSSVTVGNPGAPKPEPDPEPAPEPEPEPEEDTNDSSNENSSEGNNGNNNENTNDSNADESNESTEENNDPANDNNQGGESDDSEGNSDDGSNDTPPEEDSDNGNTDESSGDETTENEE</sequence>
<dbReference type="InterPro" id="IPR001264">
    <property type="entry name" value="Glyco_trans_51"/>
</dbReference>
<dbReference type="PANTHER" id="PTHR32282:SF32">
    <property type="entry name" value="PENICILLIN-BINDING PROTEIN 2A"/>
    <property type="match status" value="1"/>
</dbReference>
<keyword evidence="1" id="KW-1003">Cell membrane</keyword>
<keyword evidence="4" id="KW-0328">Glycosyltransferase</keyword>
<keyword evidence="2" id="KW-0121">Carboxypeptidase</keyword>
<keyword evidence="9" id="KW-0573">Peptidoglycan synthesis</keyword>
<keyword evidence="6 17" id="KW-0812">Transmembrane</keyword>
<dbReference type="EMBL" id="JAEKJY010000005">
    <property type="protein sequence ID" value="MBN8236955.1"/>
    <property type="molecule type" value="Genomic_DNA"/>
</dbReference>
<evidence type="ECO:0000256" key="4">
    <source>
        <dbReference type="ARBA" id="ARBA00022676"/>
    </source>
</evidence>
<dbReference type="Gene3D" id="2.60.40.10">
    <property type="entry name" value="Immunoglobulins"/>
    <property type="match status" value="1"/>
</dbReference>
<evidence type="ECO:0000256" key="15">
    <source>
        <dbReference type="ARBA" id="ARBA00049902"/>
    </source>
</evidence>
<evidence type="ECO:0000313" key="21">
    <source>
        <dbReference type="Proteomes" id="UP000663970"/>
    </source>
</evidence>
<organism evidence="20 21">
    <name type="scientific">Halobacillus kuroshimensis</name>
    <dbReference type="NCBI Taxonomy" id="302481"/>
    <lineage>
        <taxon>Bacteria</taxon>
        <taxon>Bacillati</taxon>
        <taxon>Bacillota</taxon>
        <taxon>Bacilli</taxon>
        <taxon>Bacillales</taxon>
        <taxon>Bacillaceae</taxon>
        <taxon>Halobacillus</taxon>
    </lineage>
</organism>
<reference evidence="20 21" key="1">
    <citation type="submission" date="2020-12" db="EMBL/GenBank/DDBJ databases">
        <title>Oil enriched cultivation method for isolating marine PHA-producing bacteria.</title>
        <authorList>
            <person name="Zheng W."/>
            <person name="Yu S."/>
            <person name="Huang Y."/>
        </authorList>
    </citation>
    <scope>NUCLEOTIDE SEQUENCE [LARGE SCALE GENOMIC DNA]</scope>
    <source>
        <strain evidence="20 21">SY-2-6</strain>
    </source>
</reference>
<feature type="domain" description="Penicillin-binding protein transpeptidase" evidence="18">
    <location>
        <begin position="424"/>
        <end position="666"/>
    </location>
</feature>
<dbReference type="Pfam" id="PF00905">
    <property type="entry name" value="Transpeptidase"/>
    <property type="match status" value="1"/>
</dbReference>
<evidence type="ECO:0000256" key="8">
    <source>
        <dbReference type="ARBA" id="ARBA00022960"/>
    </source>
</evidence>
<feature type="compositionally biased region" description="Acidic residues" evidence="16">
    <location>
        <begin position="933"/>
        <end position="949"/>
    </location>
</feature>
<feature type="compositionally biased region" description="Low complexity" evidence="16">
    <location>
        <begin position="827"/>
        <end position="857"/>
    </location>
</feature>
<feature type="compositionally biased region" description="Acidic residues" evidence="16">
    <location>
        <begin position="972"/>
        <end position="984"/>
    </location>
</feature>
<dbReference type="InterPro" id="IPR023346">
    <property type="entry name" value="Lysozyme-like_dom_sf"/>
</dbReference>
<evidence type="ECO:0000256" key="16">
    <source>
        <dbReference type="SAM" id="MobiDB-lite"/>
    </source>
</evidence>
<evidence type="ECO:0000256" key="10">
    <source>
        <dbReference type="ARBA" id="ARBA00022989"/>
    </source>
</evidence>
<keyword evidence="13" id="KW-0961">Cell wall biogenesis/degradation</keyword>
<keyword evidence="5" id="KW-0808">Transferase</keyword>
<feature type="compositionally biased region" description="Low complexity" evidence="16">
    <location>
        <begin position="950"/>
        <end position="971"/>
    </location>
</feature>
<dbReference type="SUPFAM" id="SSF53955">
    <property type="entry name" value="Lysozyme-like"/>
    <property type="match status" value="1"/>
</dbReference>
<dbReference type="Gene3D" id="1.10.3810.10">
    <property type="entry name" value="Biosynthetic peptidoglycan transglycosylase-like"/>
    <property type="match status" value="1"/>
</dbReference>
<dbReference type="InterPro" id="IPR036950">
    <property type="entry name" value="PBP_transglycosylase"/>
</dbReference>
<dbReference type="Proteomes" id="UP000663970">
    <property type="component" value="Unassembled WGS sequence"/>
</dbReference>
<comment type="catalytic activity">
    <reaction evidence="15">
        <text>[GlcNAc-(1-&gt;4)-Mur2Ac(oyl-L-Ala-gamma-D-Glu-L-Lys-D-Ala-D-Ala)](n)-di-trans,octa-cis-undecaprenyl diphosphate + beta-D-GlcNAc-(1-&gt;4)-Mur2Ac(oyl-L-Ala-gamma-D-Glu-L-Lys-D-Ala-D-Ala)-di-trans,octa-cis-undecaprenyl diphosphate = [GlcNAc-(1-&gt;4)-Mur2Ac(oyl-L-Ala-gamma-D-Glu-L-Lys-D-Ala-D-Ala)](n+1)-di-trans,octa-cis-undecaprenyl diphosphate + di-trans,octa-cis-undecaprenyl diphosphate + H(+)</text>
        <dbReference type="Rhea" id="RHEA:23708"/>
        <dbReference type="Rhea" id="RHEA-COMP:9602"/>
        <dbReference type="Rhea" id="RHEA-COMP:9603"/>
        <dbReference type="ChEBI" id="CHEBI:15378"/>
        <dbReference type="ChEBI" id="CHEBI:58405"/>
        <dbReference type="ChEBI" id="CHEBI:60033"/>
        <dbReference type="ChEBI" id="CHEBI:78435"/>
        <dbReference type="EC" id="2.4.99.28"/>
    </reaction>
</comment>
<evidence type="ECO:0000256" key="2">
    <source>
        <dbReference type="ARBA" id="ARBA00022645"/>
    </source>
</evidence>
<keyword evidence="21" id="KW-1185">Reference proteome</keyword>
<evidence type="ECO:0000259" key="19">
    <source>
        <dbReference type="Pfam" id="PF00912"/>
    </source>
</evidence>
<evidence type="ECO:0000256" key="13">
    <source>
        <dbReference type="ARBA" id="ARBA00023316"/>
    </source>
</evidence>
<keyword evidence="7" id="KW-0378">Hydrolase</keyword>
<dbReference type="Gene3D" id="3.40.710.10">
    <property type="entry name" value="DD-peptidase/beta-lactamase superfamily"/>
    <property type="match status" value="1"/>
</dbReference>
<dbReference type="InterPro" id="IPR012338">
    <property type="entry name" value="Beta-lactam/transpept-like"/>
</dbReference>
<evidence type="ECO:0000259" key="18">
    <source>
        <dbReference type="Pfam" id="PF00905"/>
    </source>
</evidence>
<accession>A0ABS3E034</accession>
<evidence type="ECO:0000313" key="20">
    <source>
        <dbReference type="EMBL" id="MBN8236955.1"/>
    </source>
</evidence>
<keyword evidence="11 17" id="KW-0472">Membrane</keyword>
<protein>
    <submittedName>
        <fullName evidence="20">Penicillin-binding protein</fullName>
    </submittedName>
</protein>
<feature type="compositionally biased region" description="Acidic residues" evidence="16">
    <location>
        <begin position="1024"/>
        <end position="1034"/>
    </location>
</feature>
<dbReference type="InterPro" id="IPR001460">
    <property type="entry name" value="PCN-bd_Tpept"/>
</dbReference>
<dbReference type="RefSeq" id="WP_206935586.1">
    <property type="nucleotide sequence ID" value="NZ_JAEKJY010000005.1"/>
</dbReference>
<evidence type="ECO:0000256" key="6">
    <source>
        <dbReference type="ARBA" id="ARBA00022692"/>
    </source>
</evidence>
<evidence type="ECO:0000256" key="9">
    <source>
        <dbReference type="ARBA" id="ARBA00022984"/>
    </source>
</evidence>
<gene>
    <name evidence="20" type="ORF">JF544_16975</name>
</gene>
<name>A0ABS3E034_9BACI</name>
<proteinExistence type="predicted"/>
<evidence type="ECO:0000256" key="17">
    <source>
        <dbReference type="SAM" id="Phobius"/>
    </source>
</evidence>
<dbReference type="Pfam" id="PF00912">
    <property type="entry name" value="Transgly"/>
    <property type="match status" value="1"/>
</dbReference>
<keyword evidence="3" id="KW-0645">Protease</keyword>
<evidence type="ECO:0000256" key="5">
    <source>
        <dbReference type="ARBA" id="ARBA00022679"/>
    </source>
</evidence>
<evidence type="ECO:0000256" key="12">
    <source>
        <dbReference type="ARBA" id="ARBA00023268"/>
    </source>
</evidence>
<dbReference type="InterPro" id="IPR050396">
    <property type="entry name" value="Glycosyltr_51/Transpeptidase"/>
</dbReference>
<feature type="compositionally biased region" description="Acidic residues" evidence="16">
    <location>
        <begin position="995"/>
        <end position="1017"/>
    </location>
</feature>
<feature type="domain" description="Glycosyl transferase family 51" evidence="19">
    <location>
        <begin position="95"/>
        <end position="282"/>
    </location>
</feature>
<feature type="region of interest" description="Disordered" evidence="16">
    <location>
        <begin position="824"/>
        <end position="859"/>
    </location>
</feature>
<evidence type="ECO:0000256" key="1">
    <source>
        <dbReference type="ARBA" id="ARBA00022475"/>
    </source>
</evidence>
<dbReference type="SUPFAM" id="SSF56601">
    <property type="entry name" value="beta-lactamase/transpeptidase-like"/>
    <property type="match status" value="1"/>
</dbReference>
<dbReference type="Gene3D" id="3.90.1310.40">
    <property type="match status" value="1"/>
</dbReference>